<feature type="region of interest" description="Disordered" evidence="1">
    <location>
        <begin position="43"/>
        <end position="86"/>
    </location>
</feature>
<keyword evidence="4" id="KW-1185">Reference proteome</keyword>
<evidence type="ECO:0000313" key="4">
    <source>
        <dbReference type="Proteomes" id="UP000236754"/>
    </source>
</evidence>
<keyword evidence="2" id="KW-0732">Signal</keyword>
<feature type="chain" id="PRO_5038748477" description="Lipoprotein" evidence="2">
    <location>
        <begin position="37"/>
        <end position="192"/>
    </location>
</feature>
<feature type="compositionally biased region" description="Low complexity" evidence="1">
    <location>
        <begin position="54"/>
        <end position="83"/>
    </location>
</feature>
<evidence type="ECO:0000256" key="2">
    <source>
        <dbReference type="SAM" id="SignalP"/>
    </source>
</evidence>
<evidence type="ECO:0000313" key="3">
    <source>
        <dbReference type="EMBL" id="SEG95567.1"/>
    </source>
</evidence>
<dbReference type="Proteomes" id="UP000236754">
    <property type="component" value="Unassembled WGS sequence"/>
</dbReference>
<evidence type="ECO:0000256" key="1">
    <source>
        <dbReference type="SAM" id="MobiDB-lite"/>
    </source>
</evidence>
<dbReference type="EMBL" id="FNVU01000034">
    <property type="protein sequence ID" value="SEG95567.1"/>
    <property type="molecule type" value="Genomic_DNA"/>
</dbReference>
<accession>A0A1H6ECP9</accession>
<proteinExistence type="predicted"/>
<protein>
    <recommendedName>
        <fullName evidence="5">Lipoprotein</fullName>
    </recommendedName>
</protein>
<evidence type="ECO:0008006" key="5">
    <source>
        <dbReference type="Google" id="ProtNLM"/>
    </source>
</evidence>
<gene>
    <name evidence="3" type="ORF">SAMN05216223_1347</name>
</gene>
<organism evidence="3 4">
    <name type="scientific">Actinacidiphila yanglinensis</name>
    <dbReference type="NCBI Taxonomy" id="310779"/>
    <lineage>
        <taxon>Bacteria</taxon>
        <taxon>Bacillati</taxon>
        <taxon>Actinomycetota</taxon>
        <taxon>Actinomycetes</taxon>
        <taxon>Kitasatosporales</taxon>
        <taxon>Streptomycetaceae</taxon>
        <taxon>Actinacidiphila</taxon>
    </lineage>
</organism>
<reference evidence="3 4" key="1">
    <citation type="submission" date="2016-10" db="EMBL/GenBank/DDBJ databases">
        <authorList>
            <person name="de Groot N.N."/>
        </authorList>
    </citation>
    <scope>NUCLEOTIDE SEQUENCE [LARGE SCALE GENOMIC DNA]</scope>
    <source>
        <strain evidence="3 4">CGMCC 4.2023</strain>
    </source>
</reference>
<dbReference type="AlphaFoldDB" id="A0A1H6ECP9"/>
<name>A0A1H6ECP9_9ACTN</name>
<feature type="signal peptide" evidence="2">
    <location>
        <begin position="1"/>
        <end position="36"/>
    </location>
</feature>
<sequence>MTDVTATGRRPGRIRPTFRRRTAVAAGLAVALALLAGCSSGTGKDRNDAAPVRTTSPAVVTPDSTTSTSSPGPTGTTSVFPTTESAPGAAVPQVRDAFAVLQATYNDGCTAPGNCTYFLNRLLTNLDDLDRSMAASPKGSGHFAQPRAWIRQMQHALGSDVSDVNLKRHQAQLVRTRDEINTWMQSHPSDYR</sequence>